<keyword evidence="3" id="KW-1185">Reference proteome</keyword>
<reference evidence="2 3" key="1">
    <citation type="submission" date="2019-01" db="EMBL/GenBank/DDBJ databases">
        <title>Sequencing of cultivated peanut Arachis hypogaea provides insights into genome evolution and oil improvement.</title>
        <authorList>
            <person name="Chen X."/>
        </authorList>
    </citation>
    <scope>NUCLEOTIDE SEQUENCE [LARGE SCALE GENOMIC DNA]</scope>
    <source>
        <strain evidence="3">cv. Fuhuasheng</strain>
        <tissue evidence="2">Leaves</tissue>
    </source>
</reference>
<proteinExistence type="predicted"/>
<name>A0A445A2V8_ARAHY</name>
<sequence>MASQGFVSSQKISRQRRMLTCNCDEPPVLRWSKTPKNPSRRFWGYVYFDIGKECTFFSWADGVAETEEAEVARLKMKISTLKAKLVYAKCKLLVAVIFGVLVGLSYCDFNVLFVGKEWNPLEIKILMCLGLLKLAEEPVVISYLNER</sequence>
<feature type="transmembrane region" description="Helical" evidence="1">
    <location>
        <begin position="85"/>
        <end position="106"/>
    </location>
</feature>
<evidence type="ECO:0008006" key="4">
    <source>
        <dbReference type="Google" id="ProtNLM"/>
    </source>
</evidence>
<accession>A0A445A2V8</accession>
<evidence type="ECO:0000313" key="3">
    <source>
        <dbReference type="Proteomes" id="UP000289738"/>
    </source>
</evidence>
<dbReference type="Proteomes" id="UP000289738">
    <property type="component" value="Chromosome B03"/>
</dbReference>
<keyword evidence="1" id="KW-0472">Membrane</keyword>
<keyword evidence="1" id="KW-0812">Transmembrane</keyword>
<organism evidence="2 3">
    <name type="scientific">Arachis hypogaea</name>
    <name type="common">Peanut</name>
    <dbReference type="NCBI Taxonomy" id="3818"/>
    <lineage>
        <taxon>Eukaryota</taxon>
        <taxon>Viridiplantae</taxon>
        <taxon>Streptophyta</taxon>
        <taxon>Embryophyta</taxon>
        <taxon>Tracheophyta</taxon>
        <taxon>Spermatophyta</taxon>
        <taxon>Magnoliopsida</taxon>
        <taxon>eudicotyledons</taxon>
        <taxon>Gunneridae</taxon>
        <taxon>Pentapetalae</taxon>
        <taxon>rosids</taxon>
        <taxon>fabids</taxon>
        <taxon>Fabales</taxon>
        <taxon>Fabaceae</taxon>
        <taxon>Papilionoideae</taxon>
        <taxon>50 kb inversion clade</taxon>
        <taxon>dalbergioids sensu lato</taxon>
        <taxon>Dalbergieae</taxon>
        <taxon>Pterocarpus clade</taxon>
        <taxon>Arachis</taxon>
    </lineage>
</organism>
<gene>
    <name evidence="2" type="ORF">Ahy_B03g065911</name>
</gene>
<keyword evidence="1" id="KW-1133">Transmembrane helix</keyword>
<evidence type="ECO:0000256" key="1">
    <source>
        <dbReference type="SAM" id="Phobius"/>
    </source>
</evidence>
<protein>
    <recommendedName>
        <fullName evidence="4">Zinc finger GRF-type domain-containing protein</fullName>
    </recommendedName>
</protein>
<dbReference type="AlphaFoldDB" id="A0A445A2V8"/>
<evidence type="ECO:0000313" key="2">
    <source>
        <dbReference type="EMBL" id="RYR20692.1"/>
    </source>
</evidence>
<comment type="caution">
    <text evidence="2">The sequence shown here is derived from an EMBL/GenBank/DDBJ whole genome shotgun (WGS) entry which is preliminary data.</text>
</comment>
<dbReference type="EMBL" id="SDMP01000013">
    <property type="protein sequence ID" value="RYR20692.1"/>
    <property type="molecule type" value="Genomic_DNA"/>
</dbReference>
<dbReference type="PANTHER" id="PTHR33248">
    <property type="entry name" value="ZINC ION-BINDING PROTEIN"/>
    <property type="match status" value="1"/>
</dbReference>